<reference evidence="1 2" key="1">
    <citation type="submission" date="2021-01" db="EMBL/GenBank/DDBJ databases">
        <title>Genomic Encyclopedia of Type Strains, Phase IV (KMG-IV): sequencing the most valuable type-strain genomes for metagenomic binning, comparative biology and taxonomic classification.</title>
        <authorList>
            <person name="Goeker M."/>
        </authorList>
    </citation>
    <scope>NUCLEOTIDE SEQUENCE [LARGE SCALE GENOMIC DNA]</scope>
    <source>
        <strain evidence="1 2">DSM 27382</strain>
    </source>
</reference>
<dbReference type="Proteomes" id="UP000697472">
    <property type="component" value="Unassembled WGS sequence"/>
</dbReference>
<sequence length="98" mass="11154">MENELLPLGSVVYLKSGTVPVLIVMRQPVINVNGEIVYFDYAGVNQIIGLEPDKIAYFNKDNIREIIFSGYVSDKEPEVQRTLLNWRENNSEIPKGKL</sequence>
<name>A0ABS2PUK4_9STRE</name>
<gene>
    <name evidence="1" type="ORF">JOC28_002054</name>
</gene>
<evidence type="ECO:0008006" key="3">
    <source>
        <dbReference type="Google" id="ProtNLM"/>
    </source>
</evidence>
<evidence type="ECO:0000313" key="2">
    <source>
        <dbReference type="Proteomes" id="UP000697472"/>
    </source>
</evidence>
<keyword evidence="2" id="KW-1185">Reference proteome</keyword>
<proteinExistence type="predicted"/>
<dbReference type="Pfam" id="PF13780">
    <property type="entry name" value="DUF4176"/>
    <property type="match status" value="1"/>
</dbReference>
<dbReference type="EMBL" id="JAFBEH010000073">
    <property type="protein sequence ID" value="MBM7643743.1"/>
    <property type="molecule type" value="Genomic_DNA"/>
</dbReference>
<protein>
    <recommendedName>
        <fullName evidence="3">DUF4176 domain-containing protein</fullName>
    </recommendedName>
</protein>
<dbReference type="InterPro" id="IPR025233">
    <property type="entry name" value="DUF4176"/>
</dbReference>
<accession>A0ABS2PUK4</accession>
<dbReference type="RefSeq" id="WP_205010577.1">
    <property type="nucleotide sequence ID" value="NZ_JAFBEH010000073.1"/>
</dbReference>
<organism evidence="1 2">
    <name type="scientific">Streptococcus loxodontisalivarius</name>
    <dbReference type="NCBI Taxonomy" id="1349415"/>
    <lineage>
        <taxon>Bacteria</taxon>
        <taxon>Bacillati</taxon>
        <taxon>Bacillota</taxon>
        <taxon>Bacilli</taxon>
        <taxon>Lactobacillales</taxon>
        <taxon>Streptococcaceae</taxon>
        <taxon>Streptococcus</taxon>
    </lineage>
</organism>
<comment type="caution">
    <text evidence="1">The sequence shown here is derived from an EMBL/GenBank/DDBJ whole genome shotgun (WGS) entry which is preliminary data.</text>
</comment>
<evidence type="ECO:0000313" key="1">
    <source>
        <dbReference type="EMBL" id="MBM7643743.1"/>
    </source>
</evidence>